<name>A0A1B9G391_9TREE</name>
<reference evidence="4" key="2">
    <citation type="submission" date="2013-07" db="EMBL/GenBank/DDBJ databases">
        <authorList>
            <consortium name="The Broad Institute Genome Sequencing Platform"/>
            <person name="Cuomo C."/>
            <person name="Litvintseva A."/>
            <person name="Chen Y."/>
            <person name="Heitman J."/>
            <person name="Sun S."/>
            <person name="Springer D."/>
            <person name="Dromer F."/>
            <person name="Young S.K."/>
            <person name="Zeng Q."/>
            <person name="Gargeya S."/>
            <person name="Fitzgerald M."/>
            <person name="Abouelleil A."/>
            <person name="Alvarado L."/>
            <person name="Berlin A.M."/>
            <person name="Chapman S.B."/>
            <person name="Dewar J."/>
            <person name="Goldberg J."/>
            <person name="Griggs A."/>
            <person name="Gujja S."/>
            <person name="Hansen M."/>
            <person name="Howarth C."/>
            <person name="Imamovic A."/>
            <person name="Larimer J."/>
            <person name="McCowan C."/>
            <person name="Murphy C."/>
            <person name="Pearson M."/>
            <person name="Priest M."/>
            <person name="Roberts A."/>
            <person name="Saif S."/>
            <person name="Shea T."/>
            <person name="Sykes S."/>
            <person name="Wortman J."/>
            <person name="Nusbaum C."/>
            <person name="Birren B."/>
        </authorList>
    </citation>
    <scope>NUCLEOTIDE SEQUENCE</scope>
    <source>
        <strain evidence="4">CBS 10118</strain>
    </source>
</reference>
<proteinExistence type="predicted"/>
<keyword evidence="2" id="KW-0732">Signal</keyword>
<keyword evidence="5" id="KW-1185">Reference proteome</keyword>
<dbReference type="RefSeq" id="XP_019046569.1">
    <property type="nucleotide sequence ID" value="XM_019191939.1"/>
</dbReference>
<dbReference type="KEGG" id="kbi:30209718"/>
<gene>
    <name evidence="3" type="ORF">I302_05319</name>
    <name evidence="4" type="ORF">I302_106196</name>
</gene>
<dbReference type="Proteomes" id="UP000092730">
    <property type="component" value="Chromosome 4"/>
</dbReference>
<dbReference type="OrthoDB" id="4584900at2759"/>
<feature type="signal peptide" evidence="2">
    <location>
        <begin position="1"/>
        <end position="23"/>
    </location>
</feature>
<dbReference type="VEuPathDB" id="FungiDB:I302_05319"/>
<dbReference type="GeneID" id="30209718"/>
<feature type="compositionally biased region" description="Polar residues" evidence="1">
    <location>
        <begin position="46"/>
        <end position="59"/>
    </location>
</feature>
<evidence type="ECO:0000256" key="1">
    <source>
        <dbReference type="SAM" id="MobiDB-lite"/>
    </source>
</evidence>
<feature type="region of interest" description="Disordered" evidence="1">
    <location>
        <begin position="74"/>
        <end position="97"/>
    </location>
</feature>
<evidence type="ECO:0008006" key="6">
    <source>
        <dbReference type="Google" id="ProtNLM"/>
    </source>
</evidence>
<sequence>MFTIRFLLILISSFICIVSTCHAAPAFVPPARGNGFDNHPQRFAQKPTSPQQASASPDMSNAMRLARGLPLNKPEKLYRSDITRPLQPRQSKRYADA</sequence>
<evidence type="ECO:0000313" key="4">
    <source>
        <dbReference type="EMBL" id="WVW84166.1"/>
    </source>
</evidence>
<evidence type="ECO:0000313" key="5">
    <source>
        <dbReference type="Proteomes" id="UP000092730"/>
    </source>
</evidence>
<reference evidence="3" key="3">
    <citation type="submission" date="2014-01" db="EMBL/GenBank/DDBJ databases">
        <title>Evolution of pathogenesis and genome organization in the Tremellales.</title>
        <authorList>
            <person name="Cuomo C."/>
            <person name="Litvintseva A."/>
            <person name="Heitman J."/>
            <person name="Chen Y."/>
            <person name="Sun S."/>
            <person name="Springer D."/>
            <person name="Dromer F."/>
            <person name="Young S."/>
            <person name="Zeng Q."/>
            <person name="Chapman S."/>
            <person name="Gujja S."/>
            <person name="Saif S."/>
            <person name="Birren B."/>
        </authorList>
    </citation>
    <scope>NUCLEOTIDE SEQUENCE</scope>
    <source>
        <strain evidence="3">CBS 10118</strain>
    </source>
</reference>
<organism evidence="3">
    <name type="scientific">Kwoniella bestiolae CBS 10118</name>
    <dbReference type="NCBI Taxonomy" id="1296100"/>
    <lineage>
        <taxon>Eukaryota</taxon>
        <taxon>Fungi</taxon>
        <taxon>Dikarya</taxon>
        <taxon>Basidiomycota</taxon>
        <taxon>Agaricomycotina</taxon>
        <taxon>Tremellomycetes</taxon>
        <taxon>Tremellales</taxon>
        <taxon>Cryptococcaceae</taxon>
        <taxon>Kwoniella</taxon>
    </lineage>
</organism>
<dbReference type="EMBL" id="CP144544">
    <property type="protein sequence ID" value="WVW84166.1"/>
    <property type="molecule type" value="Genomic_DNA"/>
</dbReference>
<evidence type="ECO:0000256" key="2">
    <source>
        <dbReference type="SAM" id="SignalP"/>
    </source>
</evidence>
<evidence type="ECO:0000313" key="3">
    <source>
        <dbReference type="EMBL" id="OCF25499.1"/>
    </source>
</evidence>
<feature type="region of interest" description="Disordered" evidence="1">
    <location>
        <begin position="30"/>
        <end position="60"/>
    </location>
</feature>
<protein>
    <recommendedName>
        <fullName evidence="6">Secreted protein</fullName>
    </recommendedName>
</protein>
<dbReference type="AlphaFoldDB" id="A0A1B9G391"/>
<reference evidence="3" key="1">
    <citation type="submission" date="2013-07" db="EMBL/GenBank/DDBJ databases">
        <title>The Genome Sequence of Cryptococcus bestiolae CBS10118.</title>
        <authorList>
            <consortium name="The Broad Institute Genome Sequencing Platform"/>
            <person name="Cuomo C."/>
            <person name="Litvintseva A."/>
            <person name="Chen Y."/>
            <person name="Heitman J."/>
            <person name="Sun S."/>
            <person name="Springer D."/>
            <person name="Dromer F."/>
            <person name="Young S.K."/>
            <person name="Zeng Q."/>
            <person name="Gargeya S."/>
            <person name="Fitzgerald M."/>
            <person name="Abouelleil A."/>
            <person name="Alvarado L."/>
            <person name="Berlin A.M."/>
            <person name="Chapman S.B."/>
            <person name="Dewar J."/>
            <person name="Goldberg J."/>
            <person name="Griggs A."/>
            <person name="Gujja S."/>
            <person name="Hansen M."/>
            <person name="Howarth C."/>
            <person name="Imamovic A."/>
            <person name="Larimer J."/>
            <person name="McCowan C."/>
            <person name="Murphy C."/>
            <person name="Pearson M."/>
            <person name="Priest M."/>
            <person name="Roberts A."/>
            <person name="Saif S."/>
            <person name="Shea T."/>
            <person name="Sykes S."/>
            <person name="Wortman J."/>
            <person name="Nusbaum C."/>
            <person name="Birren B."/>
        </authorList>
    </citation>
    <scope>NUCLEOTIDE SEQUENCE [LARGE SCALE GENOMIC DNA]</scope>
    <source>
        <strain evidence="3">CBS 10118</strain>
    </source>
</reference>
<feature type="chain" id="PRO_5042334813" description="Secreted protein" evidence="2">
    <location>
        <begin position="24"/>
        <end position="97"/>
    </location>
</feature>
<dbReference type="EMBL" id="KI894021">
    <property type="protein sequence ID" value="OCF25499.1"/>
    <property type="molecule type" value="Genomic_DNA"/>
</dbReference>
<reference evidence="4" key="4">
    <citation type="submission" date="2024-02" db="EMBL/GenBank/DDBJ databases">
        <title>Comparative genomics of Cryptococcus and Kwoniella reveals pathogenesis evolution and contrasting modes of karyotype evolution via chromosome fusion or intercentromeric recombination.</title>
        <authorList>
            <person name="Coelho M.A."/>
            <person name="David-Palma M."/>
            <person name="Shea T."/>
            <person name="Bowers K."/>
            <person name="McGinley-Smith S."/>
            <person name="Mohammad A.W."/>
            <person name="Gnirke A."/>
            <person name="Yurkov A.M."/>
            <person name="Nowrousian M."/>
            <person name="Sun S."/>
            <person name="Cuomo C.A."/>
            <person name="Heitman J."/>
        </authorList>
    </citation>
    <scope>NUCLEOTIDE SEQUENCE</scope>
    <source>
        <strain evidence="4">CBS 10118</strain>
    </source>
</reference>
<accession>A0A1B9G391</accession>